<name>A0A1G9J1W9_STREI</name>
<gene>
    <name evidence="2" type="ORF">SAMN05216400_0418</name>
</gene>
<accession>A0A1G9J1W9</accession>
<organism evidence="2 3">
    <name type="scientific">Streptococcus equinus</name>
    <name type="common">Streptococcus bovis</name>
    <dbReference type="NCBI Taxonomy" id="1335"/>
    <lineage>
        <taxon>Bacteria</taxon>
        <taxon>Bacillati</taxon>
        <taxon>Bacillota</taxon>
        <taxon>Bacilli</taxon>
        <taxon>Lactobacillales</taxon>
        <taxon>Streptococcaceae</taxon>
        <taxon>Streptococcus</taxon>
    </lineage>
</organism>
<dbReference type="Proteomes" id="UP000183162">
    <property type="component" value="Unassembled WGS sequence"/>
</dbReference>
<feature type="transmembrane region" description="Helical" evidence="1">
    <location>
        <begin position="38"/>
        <end position="60"/>
    </location>
</feature>
<dbReference type="RefSeq" id="WP_074566195.1">
    <property type="nucleotide sequence ID" value="NZ_FNGX01000001.1"/>
</dbReference>
<evidence type="ECO:0000313" key="3">
    <source>
        <dbReference type="Proteomes" id="UP000183162"/>
    </source>
</evidence>
<evidence type="ECO:0000313" key="2">
    <source>
        <dbReference type="EMBL" id="SDL31311.1"/>
    </source>
</evidence>
<feature type="transmembrane region" description="Helical" evidence="1">
    <location>
        <begin position="66"/>
        <end position="88"/>
    </location>
</feature>
<feature type="transmembrane region" description="Helical" evidence="1">
    <location>
        <begin position="6"/>
        <end position="26"/>
    </location>
</feature>
<feature type="transmembrane region" description="Helical" evidence="1">
    <location>
        <begin position="109"/>
        <end position="130"/>
    </location>
</feature>
<dbReference type="EMBL" id="FNGX01000001">
    <property type="protein sequence ID" value="SDL31311.1"/>
    <property type="molecule type" value="Genomic_DNA"/>
</dbReference>
<dbReference type="InterPro" id="IPR010540">
    <property type="entry name" value="CmpB_TMEM229"/>
</dbReference>
<sequence length="267" mass="31680">MGYSVTDIVFLFFIYSFVGWLWETVYCSIRDKKFAYRGFLAGPYCPVYGFAVTTVLVAIQPFHENLLGLFLSGMLIATLFEFIAGWFLEYFFHMKLWDYSHLRGNIRGWIAPKISLFWGFSILILVKWVQPVVMSIIERLNIWYALGIVSMMTADLIWTVMDTVKFQQAAATFENYVRTEQAKMLKSVREEFNDWTKQKEVFAKRLENLRLRLNENLKIKGVQPFRFNQRRMLRNYSQFSLTTAPFFNEIRKQTQALRKKKAEKKNH</sequence>
<dbReference type="Pfam" id="PF06541">
    <property type="entry name" value="ABC_trans_CmpB"/>
    <property type="match status" value="1"/>
</dbReference>
<keyword evidence="1" id="KW-0812">Transmembrane</keyword>
<reference evidence="2 3" key="1">
    <citation type="submission" date="2016-10" db="EMBL/GenBank/DDBJ databases">
        <authorList>
            <person name="de Groot N.N."/>
        </authorList>
    </citation>
    <scope>NUCLEOTIDE SEQUENCE [LARGE SCALE GENOMIC DNA]</scope>
    <source>
        <strain evidence="2 3">Sb09</strain>
    </source>
</reference>
<proteinExistence type="predicted"/>
<feature type="transmembrane region" description="Helical" evidence="1">
    <location>
        <begin position="142"/>
        <end position="161"/>
    </location>
</feature>
<evidence type="ECO:0000256" key="1">
    <source>
        <dbReference type="SAM" id="Phobius"/>
    </source>
</evidence>
<keyword evidence="1" id="KW-1133">Transmembrane helix</keyword>
<protein>
    <submittedName>
        <fullName evidence="2">Uncharacterized membrane protein</fullName>
    </submittedName>
</protein>
<dbReference type="AlphaFoldDB" id="A0A1G9J1W9"/>
<keyword evidence="1" id="KW-0472">Membrane</keyword>
<dbReference type="OrthoDB" id="9789229at2"/>